<dbReference type="HAMAP" id="MF_00386">
    <property type="entry name" value="UPF0161_YidD"/>
    <property type="match status" value="1"/>
</dbReference>
<dbReference type="PANTHER" id="PTHR33383">
    <property type="entry name" value="MEMBRANE PROTEIN INSERTION EFFICIENCY FACTOR-RELATED"/>
    <property type="match status" value="1"/>
</dbReference>
<reference evidence="2" key="1">
    <citation type="submission" date="2018-06" db="EMBL/GenBank/DDBJ databases">
        <authorList>
            <person name="Zhirakovskaya E."/>
        </authorList>
    </citation>
    <scope>NUCLEOTIDE SEQUENCE</scope>
</reference>
<organism evidence="2">
    <name type="scientific">hydrothermal vent metagenome</name>
    <dbReference type="NCBI Taxonomy" id="652676"/>
    <lineage>
        <taxon>unclassified sequences</taxon>
        <taxon>metagenomes</taxon>
        <taxon>ecological metagenomes</taxon>
    </lineage>
</organism>
<feature type="region of interest" description="Disordered" evidence="1">
    <location>
        <begin position="74"/>
        <end position="102"/>
    </location>
</feature>
<sequence length="102" mass="11789">MNERRTYPVSGLGTRGLLRVIAAYKRRISPFLGRNCRYYPTCSSYTMEALELYGFRRGLWLGVRRISRCHPFHEGGIDPVPQDGRESRDVQHMQTIGTPKET</sequence>
<dbReference type="AlphaFoldDB" id="A0A3B0SCQ2"/>
<dbReference type="EMBL" id="UOEK01000145">
    <property type="protein sequence ID" value="VAV98666.1"/>
    <property type="molecule type" value="Genomic_DNA"/>
</dbReference>
<dbReference type="NCBIfam" id="TIGR00278">
    <property type="entry name" value="membrane protein insertion efficiency factor YidD"/>
    <property type="match status" value="1"/>
</dbReference>
<name>A0A3B0SCQ2_9ZZZZ</name>
<protein>
    <submittedName>
        <fullName evidence="2">Membrane protein insertion efficiency factor YidD</fullName>
    </submittedName>
</protein>
<evidence type="ECO:0000256" key="1">
    <source>
        <dbReference type="SAM" id="MobiDB-lite"/>
    </source>
</evidence>
<gene>
    <name evidence="2" type="ORF">MNBD_ACTINO02-2422</name>
</gene>
<proteinExistence type="inferred from homology"/>
<dbReference type="PANTHER" id="PTHR33383:SF1">
    <property type="entry name" value="MEMBRANE PROTEIN INSERTION EFFICIENCY FACTOR-RELATED"/>
    <property type="match status" value="1"/>
</dbReference>
<feature type="compositionally biased region" description="Polar residues" evidence="1">
    <location>
        <begin position="92"/>
        <end position="102"/>
    </location>
</feature>
<dbReference type="Pfam" id="PF01809">
    <property type="entry name" value="YidD"/>
    <property type="match status" value="1"/>
</dbReference>
<accession>A0A3B0SCQ2</accession>
<evidence type="ECO:0000313" key="2">
    <source>
        <dbReference type="EMBL" id="VAV98666.1"/>
    </source>
</evidence>
<dbReference type="SMART" id="SM01234">
    <property type="entry name" value="Haemolytic"/>
    <property type="match status" value="1"/>
</dbReference>
<dbReference type="InterPro" id="IPR002696">
    <property type="entry name" value="Membr_insert_effic_factor_YidD"/>
</dbReference>